<keyword evidence="4 8" id="KW-0028">Amino-acid biosynthesis</keyword>
<sequence>MSWTNYHGHCNYCDGHGKIEDYIVKAIEYNMPVIGISSHAPVPFDCFWTMKEDQLQNYDNEVMQLQEKYKHKITVLKSLEIDYLPGYGGFNKAVLDHIDLDYRIGSIHFIDRFKNGNSWGIDGSFDEFKEGLREIFNNDIQLAVKRFYELTRGLIKNQQFEILGHFDKIKMHNVVEPLFDESEDWYIKEVESVLSLVAEKGIIVEINTKSYEKNGLLFPGPEIFPLLKKYNIPVTINSDAHIPEKLQSSYTEVALMLIEAGFTTLREYKDGVWCDVAFNKDGLQWID</sequence>
<comment type="catalytic activity">
    <reaction evidence="7 8">
        <text>L-histidinol phosphate + H2O = L-histidinol + phosphate</text>
        <dbReference type="Rhea" id="RHEA:14465"/>
        <dbReference type="ChEBI" id="CHEBI:15377"/>
        <dbReference type="ChEBI" id="CHEBI:43474"/>
        <dbReference type="ChEBI" id="CHEBI:57699"/>
        <dbReference type="ChEBI" id="CHEBI:57980"/>
        <dbReference type="EC" id="3.1.3.15"/>
    </reaction>
</comment>
<evidence type="ECO:0000256" key="5">
    <source>
        <dbReference type="ARBA" id="ARBA00022801"/>
    </source>
</evidence>
<dbReference type="EC" id="3.1.3.15" evidence="3 8"/>
<dbReference type="PANTHER" id="PTHR21039">
    <property type="entry name" value="HISTIDINOL PHOSPHATASE-RELATED"/>
    <property type="match status" value="1"/>
</dbReference>
<comment type="similarity">
    <text evidence="2 8">Belongs to the PHP hydrolase family. HisK subfamily.</text>
</comment>
<dbReference type="GO" id="GO:0005737">
    <property type="term" value="C:cytoplasm"/>
    <property type="evidence" value="ECO:0007669"/>
    <property type="project" value="TreeGrafter"/>
</dbReference>
<dbReference type="NCBIfam" id="TIGR01856">
    <property type="entry name" value="hisJ_fam"/>
    <property type="match status" value="1"/>
</dbReference>
<evidence type="ECO:0000256" key="3">
    <source>
        <dbReference type="ARBA" id="ARBA00013085"/>
    </source>
</evidence>
<dbReference type="Proteomes" id="UP001209229">
    <property type="component" value="Unassembled WGS sequence"/>
</dbReference>
<evidence type="ECO:0000256" key="1">
    <source>
        <dbReference type="ARBA" id="ARBA00004970"/>
    </source>
</evidence>
<dbReference type="EMBL" id="JAPDPJ010000023">
    <property type="protein sequence ID" value="MCW3787029.1"/>
    <property type="molecule type" value="Genomic_DNA"/>
</dbReference>
<dbReference type="PANTHER" id="PTHR21039:SF0">
    <property type="entry name" value="HISTIDINOL-PHOSPHATASE"/>
    <property type="match status" value="1"/>
</dbReference>
<dbReference type="InterPro" id="IPR004013">
    <property type="entry name" value="PHP_dom"/>
</dbReference>
<reference evidence="10" key="1">
    <citation type="submission" date="2022-10" db="EMBL/GenBank/DDBJ databases">
        <authorList>
            <person name="Yu W.X."/>
        </authorList>
    </citation>
    <scope>NUCLEOTIDE SEQUENCE</scope>
    <source>
        <strain evidence="10">AAT</strain>
    </source>
</reference>
<dbReference type="GO" id="GO:0000105">
    <property type="term" value="P:L-histidine biosynthetic process"/>
    <property type="evidence" value="ECO:0007669"/>
    <property type="project" value="UniProtKB-UniRule"/>
</dbReference>
<proteinExistence type="inferred from homology"/>
<evidence type="ECO:0000259" key="9">
    <source>
        <dbReference type="Pfam" id="PF02811"/>
    </source>
</evidence>
<dbReference type="Pfam" id="PF13263">
    <property type="entry name" value="PHP_C"/>
    <property type="match status" value="1"/>
</dbReference>
<evidence type="ECO:0000313" key="10">
    <source>
        <dbReference type="EMBL" id="MCW3787029.1"/>
    </source>
</evidence>
<comment type="pathway">
    <text evidence="1 8">Amino-acid biosynthesis; L-histidine biosynthesis; L-histidine from 5-phospho-alpha-D-ribose 1-diphosphate: step 8/9.</text>
</comment>
<dbReference type="SUPFAM" id="SSF89550">
    <property type="entry name" value="PHP domain-like"/>
    <property type="match status" value="1"/>
</dbReference>
<evidence type="ECO:0000256" key="4">
    <source>
        <dbReference type="ARBA" id="ARBA00022605"/>
    </source>
</evidence>
<comment type="caution">
    <text evidence="10">The sequence shown here is derived from an EMBL/GenBank/DDBJ whole genome shotgun (WGS) entry which is preliminary data.</text>
</comment>
<dbReference type="RefSeq" id="WP_301190594.1">
    <property type="nucleotide sequence ID" value="NZ_JAPDPJ010000023.1"/>
</dbReference>
<name>A0AAE3M526_9BACT</name>
<organism evidence="10 11">
    <name type="scientific">Plebeiibacterium sediminum</name>
    <dbReference type="NCBI Taxonomy" id="2992112"/>
    <lineage>
        <taxon>Bacteria</taxon>
        <taxon>Pseudomonadati</taxon>
        <taxon>Bacteroidota</taxon>
        <taxon>Bacteroidia</taxon>
        <taxon>Marinilabiliales</taxon>
        <taxon>Marinilabiliaceae</taxon>
        <taxon>Plebeiibacterium</taxon>
    </lineage>
</organism>
<accession>A0AAE3M526</accession>
<dbReference type="Pfam" id="PF02811">
    <property type="entry name" value="PHP"/>
    <property type="match status" value="1"/>
</dbReference>
<gene>
    <name evidence="10" type="ORF">OM075_11150</name>
</gene>
<dbReference type="CDD" id="cd12110">
    <property type="entry name" value="PHP_HisPPase_Hisj_like"/>
    <property type="match status" value="1"/>
</dbReference>
<evidence type="ECO:0000256" key="8">
    <source>
        <dbReference type="RuleBase" id="RU366003"/>
    </source>
</evidence>
<dbReference type="Gene3D" id="3.20.20.140">
    <property type="entry name" value="Metal-dependent hydrolases"/>
    <property type="match status" value="1"/>
</dbReference>
<keyword evidence="11" id="KW-1185">Reference proteome</keyword>
<protein>
    <recommendedName>
        <fullName evidence="3 8">Histidinol-phosphatase</fullName>
        <shortName evidence="8">HolPase</shortName>
        <ecNumber evidence="3 8">3.1.3.15</ecNumber>
    </recommendedName>
</protein>
<evidence type="ECO:0000256" key="7">
    <source>
        <dbReference type="ARBA" id="ARBA00049158"/>
    </source>
</evidence>
<dbReference type="GO" id="GO:0004401">
    <property type="term" value="F:histidinol-phosphatase activity"/>
    <property type="evidence" value="ECO:0007669"/>
    <property type="project" value="UniProtKB-UniRule"/>
</dbReference>
<evidence type="ECO:0000256" key="2">
    <source>
        <dbReference type="ARBA" id="ARBA00009152"/>
    </source>
</evidence>
<keyword evidence="5 8" id="KW-0378">Hydrolase</keyword>
<dbReference type="InterPro" id="IPR016195">
    <property type="entry name" value="Pol/histidinol_Pase-like"/>
</dbReference>
<keyword evidence="6 8" id="KW-0368">Histidine biosynthesis</keyword>
<evidence type="ECO:0000256" key="6">
    <source>
        <dbReference type="ARBA" id="ARBA00023102"/>
    </source>
</evidence>
<feature type="domain" description="PHP" evidence="9">
    <location>
        <begin position="6"/>
        <end position="208"/>
    </location>
</feature>
<dbReference type="AlphaFoldDB" id="A0AAE3M526"/>
<dbReference type="InterPro" id="IPR010140">
    <property type="entry name" value="Histidinol_P_phosphatase_HisJ"/>
</dbReference>
<evidence type="ECO:0000313" key="11">
    <source>
        <dbReference type="Proteomes" id="UP001209229"/>
    </source>
</evidence>